<dbReference type="OrthoDB" id="2970581at2"/>
<dbReference type="InterPro" id="IPR022608">
    <property type="entry name" value="Tscrpt_reg_SplA"/>
</dbReference>
<evidence type="ECO:0000313" key="1">
    <source>
        <dbReference type="EMBL" id="QFF98445.1"/>
    </source>
</evidence>
<name>A0A5J6SKH3_9BACI</name>
<dbReference type="KEGG" id="psyo:PB01_06170"/>
<evidence type="ECO:0008006" key="3">
    <source>
        <dbReference type="Google" id="ProtNLM"/>
    </source>
</evidence>
<gene>
    <name evidence="1" type="ORF">PB01_06170</name>
</gene>
<dbReference type="Pfam" id="PF11132">
    <property type="entry name" value="SplA"/>
    <property type="match status" value="1"/>
</dbReference>
<proteinExistence type="predicted"/>
<organism evidence="1 2">
    <name type="scientific">Psychrobacillus glaciei</name>
    <dbReference type="NCBI Taxonomy" id="2283160"/>
    <lineage>
        <taxon>Bacteria</taxon>
        <taxon>Bacillati</taxon>
        <taxon>Bacillota</taxon>
        <taxon>Bacilli</taxon>
        <taxon>Bacillales</taxon>
        <taxon>Bacillaceae</taxon>
        <taxon>Psychrobacillus</taxon>
    </lineage>
</organism>
<evidence type="ECO:0000313" key="2">
    <source>
        <dbReference type="Proteomes" id="UP000325517"/>
    </source>
</evidence>
<keyword evidence="2" id="KW-1185">Reference proteome</keyword>
<protein>
    <recommendedName>
        <fullName evidence="3">Transcriptional regulator</fullName>
    </recommendedName>
</protein>
<dbReference type="EMBL" id="CP031223">
    <property type="protein sequence ID" value="QFF98445.1"/>
    <property type="molecule type" value="Genomic_DNA"/>
</dbReference>
<reference evidence="1 2" key="1">
    <citation type="submission" date="2018-07" db="EMBL/GenBank/DDBJ databases">
        <title>Complete genome sequence of Psychrobacillus sp. PB01, isolated from iceberg, and comparative genome analysis of Psychrobacillus strains.</title>
        <authorList>
            <person name="Lee P.C."/>
        </authorList>
    </citation>
    <scope>NUCLEOTIDE SEQUENCE [LARGE SCALE GENOMIC DNA]</scope>
    <source>
        <strain evidence="1 2">PB01</strain>
    </source>
</reference>
<dbReference type="AlphaFoldDB" id="A0A5J6SKH3"/>
<sequence length="110" mass="12526">MGILCLVISFTNKSTNSDIIFSYTAKLTSRNEEGDVLLSNYNAGDVVYIFYRNPHIQNVANIQEAAVVNSPDNPNELALFLYETYYPLSTEMAIYANEAEAEHAYRQYFH</sequence>
<accession>A0A5J6SKH3</accession>
<dbReference type="Proteomes" id="UP000325517">
    <property type="component" value="Chromosome"/>
</dbReference>